<keyword evidence="3" id="KW-1185">Reference proteome</keyword>
<dbReference type="EMBL" id="JACHWJ010000001">
    <property type="protein sequence ID" value="MBB2956983.1"/>
    <property type="molecule type" value="Genomic_DNA"/>
</dbReference>
<accession>A0A7W4UMP3</accession>
<comment type="caution">
    <text evidence="2">The sequence shown here is derived from an EMBL/GenBank/DDBJ whole genome shotgun (WGS) entry which is preliminary data.</text>
</comment>
<dbReference type="AlphaFoldDB" id="A0A7W4UMP3"/>
<dbReference type="RefSeq" id="WP_183623467.1">
    <property type="nucleotide sequence ID" value="NZ_JACHWJ010000001.1"/>
</dbReference>
<name>A0A7W4UMP3_9MICO</name>
<organism evidence="2 3">
    <name type="scientific">Pseudoclavibacter helvolus</name>
    <dbReference type="NCBI Taxonomy" id="255205"/>
    <lineage>
        <taxon>Bacteria</taxon>
        <taxon>Bacillati</taxon>
        <taxon>Actinomycetota</taxon>
        <taxon>Actinomycetes</taxon>
        <taxon>Micrococcales</taxon>
        <taxon>Microbacteriaceae</taxon>
        <taxon>Pseudoclavibacter</taxon>
    </lineage>
</organism>
<proteinExistence type="predicted"/>
<evidence type="ECO:0000256" key="1">
    <source>
        <dbReference type="SAM" id="MobiDB-lite"/>
    </source>
</evidence>
<feature type="compositionally biased region" description="Basic and acidic residues" evidence="1">
    <location>
        <begin position="270"/>
        <end position="280"/>
    </location>
</feature>
<sequence>MIERMTREEQYRTPGYALAMVKAMPELCGHLAALTLPSAAPRDGQPVAAEVRRLPLRGAPLDDLDAVFRELHNSVSYWSEKLERPEWERFDYMVRRTANGEVTGPAIVVTEPNGIDTITVWAQTLANRLETWWVDILDHQAFESWVENVHDWFGKPAVRWPLESRQPTRQRPRECANCGARDVLADPLVPGQALCQSCSRVYQPQEWVTLSELGRRIGRSKSTIEAWIAGGDLEVRRLSALRDLDVPGQAPRAGNVRHAELGAGKRLAKRKEEQRAATAF</sequence>
<protein>
    <submittedName>
        <fullName evidence="2">Uncharacterized protein</fullName>
    </submittedName>
</protein>
<evidence type="ECO:0000313" key="3">
    <source>
        <dbReference type="Proteomes" id="UP000545286"/>
    </source>
</evidence>
<gene>
    <name evidence="2" type="ORF">FHX72_001095</name>
</gene>
<reference evidence="2 3" key="1">
    <citation type="submission" date="2020-08" db="EMBL/GenBank/DDBJ databases">
        <title>Sequencing the genomes of 1000 actinobacteria strains.</title>
        <authorList>
            <person name="Klenk H.-P."/>
        </authorList>
    </citation>
    <scope>NUCLEOTIDE SEQUENCE [LARGE SCALE GENOMIC DNA]</scope>
    <source>
        <strain evidence="2 3">DSM 20419</strain>
    </source>
</reference>
<feature type="region of interest" description="Disordered" evidence="1">
    <location>
        <begin position="261"/>
        <end position="280"/>
    </location>
</feature>
<evidence type="ECO:0000313" key="2">
    <source>
        <dbReference type="EMBL" id="MBB2956983.1"/>
    </source>
</evidence>
<dbReference type="Proteomes" id="UP000545286">
    <property type="component" value="Unassembled WGS sequence"/>
</dbReference>